<name>A0A2M8KXF9_9BACT</name>
<evidence type="ECO:0008006" key="4">
    <source>
        <dbReference type="Google" id="ProtNLM"/>
    </source>
</evidence>
<organism evidence="2 3">
    <name type="scientific">Candidatus Ryanbacteria bacterium CG10_big_fil_rev_8_21_14_0_10_43_42</name>
    <dbReference type="NCBI Taxonomy" id="1974864"/>
    <lineage>
        <taxon>Bacteria</taxon>
        <taxon>Candidatus Ryaniibacteriota</taxon>
    </lineage>
</organism>
<evidence type="ECO:0000313" key="2">
    <source>
        <dbReference type="EMBL" id="PJE64610.1"/>
    </source>
</evidence>
<dbReference type="EMBL" id="PFEF01000005">
    <property type="protein sequence ID" value="PJE64610.1"/>
    <property type="molecule type" value="Genomic_DNA"/>
</dbReference>
<evidence type="ECO:0000256" key="1">
    <source>
        <dbReference type="SAM" id="Phobius"/>
    </source>
</evidence>
<reference evidence="3" key="1">
    <citation type="submission" date="2017-09" db="EMBL/GenBank/DDBJ databases">
        <title>Depth-based differentiation of microbial function through sediment-hosted aquifers and enrichment of novel symbionts in the deep terrestrial subsurface.</title>
        <authorList>
            <person name="Probst A.J."/>
            <person name="Ladd B."/>
            <person name="Jarett J.K."/>
            <person name="Geller-Mcgrath D.E."/>
            <person name="Sieber C.M.K."/>
            <person name="Emerson J.B."/>
            <person name="Anantharaman K."/>
            <person name="Thomas B.C."/>
            <person name="Malmstrom R."/>
            <person name="Stieglmeier M."/>
            <person name="Klingl A."/>
            <person name="Woyke T."/>
            <person name="Ryan C.M."/>
            <person name="Banfield J.F."/>
        </authorList>
    </citation>
    <scope>NUCLEOTIDE SEQUENCE [LARGE SCALE GENOMIC DNA]</scope>
</reference>
<keyword evidence="1" id="KW-1133">Transmembrane helix</keyword>
<protein>
    <recommendedName>
        <fullName evidence="4">DUF218 domain-containing protein</fullName>
    </recommendedName>
</protein>
<evidence type="ECO:0000313" key="3">
    <source>
        <dbReference type="Proteomes" id="UP000229098"/>
    </source>
</evidence>
<keyword evidence="1" id="KW-0472">Membrane</keyword>
<gene>
    <name evidence="2" type="ORF">COU90_02100</name>
</gene>
<dbReference type="Proteomes" id="UP000229098">
    <property type="component" value="Unassembled WGS sequence"/>
</dbReference>
<sequence length="201" mass="23027">MEQYAIFWIANGFDPGNGTTTDSFSRIALNRASDRFKNLQSDDNVVKFVIVRSIVMSGEGTILWNVLEAEAKEYADIPEESIVVTETETTGSTTDGLAITKYASEHPDTFIEVFTASPQFRDYVDVMYRAVARWVEGRRSNLPMKVFSAVTIPHWKSRLLYRVLWGITACVSKSGFLFIIWYNLLNTIYKRRLTHFERTIS</sequence>
<dbReference type="AlphaFoldDB" id="A0A2M8KXF9"/>
<keyword evidence="1" id="KW-0812">Transmembrane</keyword>
<feature type="transmembrane region" description="Helical" evidence="1">
    <location>
        <begin position="163"/>
        <end position="184"/>
    </location>
</feature>
<comment type="caution">
    <text evidence="2">The sequence shown here is derived from an EMBL/GenBank/DDBJ whole genome shotgun (WGS) entry which is preliminary data.</text>
</comment>
<proteinExistence type="predicted"/>
<accession>A0A2M8KXF9</accession>